<feature type="compositionally biased region" description="Low complexity" evidence="1">
    <location>
        <begin position="401"/>
        <end position="419"/>
    </location>
</feature>
<dbReference type="EMBL" id="BRXU01000001">
    <property type="protein sequence ID" value="GLC47798.1"/>
    <property type="molecule type" value="Genomic_DNA"/>
</dbReference>
<feature type="region of interest" description="Disordered" evidence="1">
    <location>
        <begin position="213"/>
        <end position="239"/>
    </location>
</feature>
<feature type="compositionally biased region" description="Basic and acidic residues" evidence="1">
    <location>
        <begin position="380"/>
        <end position="399"/>
    </location>
</feature>
<feature type="compositionally biased region" description="Basic and acidic residues" evidence="1">
    <location>
        <begin position="323"/>
        <end position="332"/>
    </location>
</feature>
<dbReference type="AlphaFoldDB" id="A0A9W6B9T1"/>
<dbReference type="OrthoDB" id="548903at2759"/>
<feature type="region of interest" description="Disordered" evidence="1">
    <location>
        <begin position="130"/>
        <end position="158"/>
    </location>
</feature>
<evidence type="ECO:0000256" key="1">
    <source>
        <dbReference type="SAM" id="MobiDB-lite"/>
    </source>
</evidence>
<comment type="caution">
    <text evidence="2">The sequence shown here is derived from an EMBL/GenBank/DDBJ whole genome shotgun (WGS) entry which is preliminary data.</text>
</comment>
<evidence type="ECO:0000313" key="3">
    <source>
        <dbReference type="Proteomes" id="UP001165080"/>
    </source>
</evidence>
<proteinExistence type="predicted"/>
<sequence>MSSDDDGSVVVGARLNPQLCARLRQKPEPQPASACSPPRRSLKRLVGNAVVQRIRQQNHQLALEEFLGQPEPAPKVSQEDALNYFARRAYNSLCSREMLAKEAKEASQLRREPFTQMLAKDISRRHFRTAKRYDTGSKYHPPPADGDRNGGAGGERGLHDREAREPLLTLLRSRKLVAVADVLLAHPGSVRVGPQPMSPGADEDNHAYADDAAAAAGRDGSSSGRGGMAPPEDRDGGGNAVVSELVVPSLDATRYALALFSPRRGGRAAGDAPTDAAPAGRGAPRHGLGDGAAAGQPPSRQRLPDVDEDAASATTETTSADGQRSRSVEGSRHPRAAGRGTASRARSAGEAAEAAPPAPEAGEDLHPAGTAAGGAMDSAARSRERRCQEAGRGSEEHRGSRPAAAVSCAADADAAAPAPSSSPPARPEPAGSEAVTVLQCGGGAGHLGEAMPPRVQHRLMGDKLRELLAASRGLFAQAEGLLGEESPRRPPDGGPDDAAALSEDGGALRV</sequence>
<feature type="region of interest" description="Disordered" evidence="1">
    <location>
        <begin position="478"/>
        <end position="510"/>
    </location>
</feature>
<name>A0A9W6B9T1_9CHLO</name>
<feature type="region of interest" description="Disordered" evidence="1">
    <location>
        <begin position="264"/>
        <end position="454"/>
    </location>
</feature>
<organism evidence="2 3">
    <name type="scientific">Pleodorina starrii</name>
    <dbReference type="NCBI Taxonomy" id="330485"/>
    <lineage>
        <taxon>Eukaryota</taxon>
        <taxon>Viridiplantae</taxon>
        <taxon>Chlorophyta</taxon>
        <taxon>core chlorophytes</taxon>
        <taxon>Chlorophyceae</taxon>
        <taxon>CS clade</taxon>
        <taxon>Chlamydomonadales</taxon>
        <taxon>Volvocaceae</taxon>
        <taxon>Pleodorina</taxon>
    </lineage>
</organism>
<reference evidence="2 3" key="1">
    <citation type="journal article" date="2023" name="Commun. Biol.">
        <title>Reorganization of the ancestral sex-determining regions during the evolution of trioecy in Pleodorina starrii.</title>
        <authorList>
            <person name="Takahashi K."/>
            <person name="Suzuki S."/>
            <person name="Kawai-Toyooka H."/>
            <person name="Yamamoto K."/>
            <person name="Hamaji T."/>
            <person name="Ootsuki R."/>
            <person name="Yamaguchi H."/>
            <person name="Kawachi M."/>
            <person name="Higashiyama T."/>
            <person name="Nozaki H."/>
        </authorList>
    </citation>
    <scope>NUCLEOTIDE SEQUENCE [LARGE SCALE GENOMIC DNA]</scope>
    <source>
        <strain evidence="2 3">NIES-4479</strain>
    </source>
</reference>
<feature type="compositionally biased region" description="Low complexity" evidence="1">
    <location>
        <begin position="311"/>
        <end position="321"/>
    </location>
</feature>
<gene>
    <name evidence="2" type="primary">PLEST000617</name>
    <name evidence="2" type="ORF">PLESTB_000026800</name>
</gene>
<keyword evidence="3" id="KW-1185">Reference proteome</keyword>
<accession>A0A9W6B9T1</accession>
<feature type="compositionally biased region" description="Low complexity" evidence="1">
    <location>
        <begin position="269"/>
        <end position="282"/>
    </location>
</feature>
<feature type="compositionally biased region" description="Low complexity" evidence="1">
    <location>
        <begin position="213"/>
        <end position="222"/>
    </location>
</feature>
<feature type="compositionally biased region" description="Low complexity" evidence="1">
    <location>
        <begin position="337"/>
        <end position="355"/>
    </location>
</feature>
<dbReference type="Proteomes" id="UP001165080">
    <property type="component" value="Unassembled WGS sequence"/>
</dbReference>
<evidence type="ECO:0000313" key="2">
    <source>
        <dbReference type="EMBL" id="GLC47798.1"/>
    </source>
</evidence>
<protein>
    <submittedName>
        <fullName evidence="2">Uncharacterized protein</fullName>
    </submittedName>
</protein>